<reference evidence="8" key="1">
    <citation type="journal article" date="2024" name="Toxins">
        <title>Genome Sequence Analysis of Native Xenorhabdus Strains Isolated from Entomopathogenic Nematodes in Argentina.</title>
        <authorList>
            <person name="Palma L."/>
            <person name="Frizzo L."/>
            <person name="Kaiser S."/>
            <person name="Berry C."/>
            <person name="Caballero P."/>
            <person name="Bode H.B."/>
            <person name="Del Valle E.E."/>
        </authorList>
    </citation>
    <scope>NUCLEOTIDE SEQUENCE [LARGE SCALE GENOMIC DNA]</scope>
    <source>
        <strain evidence="8">12</strain>
    </source>
</reference>
<evidence type="ECO:0000256" key="4">
    <source>
        <dbReference type="ARBA" id="ARBA00022827"/>
    </source>
</evidence>
<keyword evidence="4" id="KW-0274">FAD</keyword>
<protein>
    <submittedName>
        <fullName evidence="7">NAD(P)/FAD-dependent oxidoreductase</fullName>
    </submittedName>
</protein>
<evidence type="ECO:0000256" key="2">
    <source>
        <dbReference type="ARBA" id="ARBA00010139"/>
    </source>
</evidence>
<dbReference type="InterPro" id="IPR036188">
    <property type="entry name" value="FAD/NAD-bd_sf"/>
</dbReference>
<dbReference type="PRINTS" id="PR00411">
    <property type="entry name" value="PNDRDTASEI"/>
</dbReference>
<evidence type="ECO:0000256" key="3">
    <source>
        <dbReference type="ARBA" id="ARBA00022630"/>
    </source>
</evidence>
<comment type="similarity">
    <text evidence="2">Belongs to the FAD-binding monooxygenase family.</text>
</comment>
<dbReference type="PANTHER" id="PTHR43872:SF1">
    <property type="entry name" value="MONOOXYGENASE, PUTATIVE (AFU_ORTHOLOGUE AFUA_8G02570)-RELATED"/>
    <property type="match status" value="1"/>
</dbReference>
<evidence type="ECO:0000256" key="5">
    <source>
        <dbReference type="ARBA" id="ARBA00023002"/>
    </source>
</evidence>
<gene>
    <name evidence="7" type="ORF">FE392_15185</name>
</gene>
<organism evidence="7 8">
    <name type="scientific">Xenorhabdus santafensis</name>
    <dbReference type="NCBI Taxonomy" id="2582833"/>
    <lineage>
        <taxon>Bacteria</taxon>
        <taxon>Pseudomonadati</taxon>
        <taxon>Pseudomonadota</taxon>
        <taxon>Gammaproteobacteria</taxon>
        <taxon>Enterobacterales</taxon>
        <taxon>Morganellaceae</taxon>
        <taxon>Xenorhabdus</taxon>
    </lineage>
</organism>
<keyword evidence="8" id="KW-1185">Reference proteome</keyword>
<evidence type="ECO:0000256" key="1">
    <source>
        <dbReference type="ARBA" id="ARBA00001974"/>
    </source>
</evidence>
<proteinExistence type="inferred from homology"/>
<dbReference type="PANTHER" id="PTHR43872">
    <property type="entry name" value="MONOOXYGENASE, PUTATIVE (AFU_ORTHOLOGUE AFUA_8G02570)-RELATED"/>
    <property type="match status" value="1"/>
</dbReference>
<name>A0ABU4SD16_9GAMM</name>
<dbReference type="InterPro" id="IPR051820">
    <property type="entry name" value="FAD-binding_MO"/>
</dbReference>
<evidence type="ECO:0000313" key="7">
    <source>
        <dbReference type="EMBL" id="MDX7988659.1"/>
    </source>
</evidence>
<dbReference type="InterPro" id="IPR020946">
    <property type="entry name" value="Flavin_mOase-like"/>
</dbReference>
<dbReference type="Proteomes" id="UP001271890">
    <property type="component" value="Unassembled WGS sequence"/>
</dbReference>
<comment type="caution">
    <text evidence="7">The sequence shown here is derived from an EMBL/GenBank/DDBJ whole genome shotgun (WGS) entry which is preliminary data.</text>
</comment>
<evidence type="ECO:0000313" key="8">
    <source>
        <dbReference type="Proteomes" id="UP001271890"/>
    </source>
</evidence>
<evidence type="ECO:0000256" key="6">
    <source>
        <dbReference type="ARBA" id="ARBA00023033"/>
    </source>
</evidence>
<accession>A0ABU4SD16</accession>
<keyword evidence="5" id="KW-0560">Oxidoreductase</keyword>
<dbReference type="SUPFAM" id="SSF51905">
    <property type="entry name" value="FAD/NAD(P)-binding domain"/>
    <property type="match status" value="2"/>
</dbReference>
<keyword evidence="3" id="KW-0285">Flavoprotein</keyword>
<dbReference type="Pfam" id="PF13450">
    <property type="entry name" value="NAD_binding_8"/>
    <property type="match status" value="1"/>
</dbReference>
<keyword evidence="6" id="KW-0503">Monooxygenase</keyword>
<dbReference type="EMBL" id="VCDN01000063">
    <property type="protein sequence ID" value="MDX7988659.1"/>
    <property type="molecule type" value="Genomic_DNA"/>
</dbReference>
<dbReference type="Pfam" id="PF00743">
    <property type="entry name" value="FMO-like"/>
    <property type="match status" value="1"/>
</dbReference>
<sequence>MLLRRMPKSWRVFNMNNHYDVVVIGAGISGISAAYHLKKHRPNTSFIMLEGRNTIGGTWSQFRYPGIRSDSDMPSFGFGFKPWTHKRAIADADTIYSYLQDTIEDNGIDEHIRLGYRAIKAAFSSKDGMWLITAEHVDTETLYTFKARFLLLNTGYYDYKHAYTPKFEGSENFNGKIIHPQHWPKDLDYTDKRVVVIGSGATAVTLIPSMAATAKHVTMLQRSPTYMISVPAIDSTAGLLNKLLGYQRAYPIIRKKNILFNRGLYKACRRFPKIMRKLLIAGVRRRLPKNFDVETHFTPRYNPWDERLCIVPDGDIFKAISAGQASVVTDRIRQFTEKGILLESGKVLDADIIVTATGLNMLAFSQIELSVDERPIHFPDTTIFKSMMLSDVPNLAFALGYTNNSWTLKVDLVWEHFCRILDHMDKLGYSKFEPIIRKKYMKRVPFTALSSGYMQRGLVQFPQAGTEEPWTIQQAYEHDLERLRYGPVTDNELIFSTIKSSDKQTL</sequence>
<dbReference type="Gene3D" id="3.50.50.60">
    <property type="entry name" value="FAD/NAD(P)-binding domain"/>
    <property type="match status" value="1"/>
</dbReference>
<comment type="cofactor">
    <cofactor evidence="1">
        <name>FAD</name>
        <dbReference type="ChEBI" id="CHEBI:57692"/>
    </cofactor>
</comment>